<dbReference type="AlphaFoldDB" id="A0A0F9HK21"/>
<sequence>MAKKEKIIDKRIERIDKILGKIKSGSSEPIKEKFNGNFTEVIEIAKENMQGGEADEVDEVDENNKEFEVLI</sequence>
<reference evidence="1" key="1">
    <citation type="journal article" date="2015" name="Nature">
        <title>Complex archaea that bridge the gap between prokaryotes and eukaryotes.</title>
        <authorList>
            <person name="Spang A."/>
            <person name="Saw J.H."/>
            <person name="Jorgensen S.L."/>
            <person name="Zaremba-Niedzwiedzka K."/>
            <person name="Martijn J."/>
            <person name="Lind A.E."/>
            <person name="van Eijk R."/>
            <person name="Schleper C."/>
            <person name="Guy L."/>
            <person name="Ettema T.J."/>
        </authorList>
    </citation>
    <scope>NUCLEOTIDE SEQUENCE</scope>
</reference>
<name>A0A0F9HK21_9ZZZZ</name>
<protein>
    <submittedName>
        <fullName evidence="1">Uncharacterized protein</fullName>
    </submittedName>
</protein>
<evidence type="ECO:0000313" key="1">
    <source>
        <dbReference type="EMBL" id="KKM03532.1"/>
    </source>
</evidence>
<accession>A0A0F9HK21</accession>
<dbReference type="EMBL" id="LAZR01016661">
    <property type="protein sequence ID" value="KKM03532.1"/>
    <property type="molecule type" value="Genomic_DNA"/>
</dbReference>
<gene>
    <name evidence="1" type="ORF">LCGC14_1773530</name>
</gene>
<proteinExistence type="predicted"/>
<organism evidence="1">
    <name type="scientific">marine sediment metagenome</name>
    <dbReference type="NCBI Taxonomy" id="412755"/>
    <lineage>
        <taxon>unclassified sequences</taxon>
        <taxon>metagenomes</taxon>
        <taxon>ecological metagenomes</taxon>
    </lineage>
</organism>
<comment type="caution">
    <text evidence="1">The sequence shown here is derived from an EMBL/GenBank/DDBJ whole genome shotgun (WGS) entry which is preliminary data.</text>
</comment>